<feature type="domain" description="DUF1570" evidence="1">
    <location>
        <begin position="234"/>
        <end position="358"/>
    </location>
</feature>
<evidence type="ECO:0000313" key="2">
    <source>
        <dbReference type="EMBL" id="PQO26105.1"/>
    </source>
</evidence>
<evidence type="ECO:0000259" key="1">
    <source>
        <dbReference type="Pfam" id="PF07607"/>
    </source>
</evidence>
<dbReference type="AlphaFoldDB" id="A0A2S8F1P9"/>
<dbReference type="Proteomes" id="UP000240009">
    <property type="component" value="Unassembled WGS sequence"/>
</dbReference>
<comment type="caution">
    <text evidence="2">The sequence shown here is derived from an EMBL/GenBank/DDBJ whole genome shotgun (WGS) entry which is preliminary data.</text>
</comment>
<dbReference type="InterPro" id="IPR027268">
    <property type="entry name" value="Peptidase_M4/M1_CTD_sf"/>
</dbReference>
<proteinExistence type="predicted"/>
<dbReference type="InterPro" id="IPR011464">
    <property type="entry name" value="DUF1570"/>
</dbReference>
<name>A0A2S8F1P9_9BACT</name>
<protein>
    <recommendedName>
        <fullName evidence="1">DUF1570 domain-containing protein</fullName>
    </recommendedName>
</protein>
<evidence type="ECO:0000313" key="3">
    <source>
        <dbReference type="Proteomes" id="UP000240009"/>
    </source>
</evidence>
<dbReference type="EMBL" id="PUIA01000069">
    <property type="protein sequence ID" value="PQO26105.1"/>
    <property type="molecule type" value="Genomic_DNA"/>
</dbReference>
<dbReference type="Gene3D" id="1.10.390.10">
    <property type="entry name" value="Neutral Protease Domain 2"/>
    <property type="match status" value="1"/>
</dbReference>
<accession>A0A2S8F1P9</accession>
<sequence>MAYYTASVRPTDEGGPMRLWNSLPLLLALLAAAPLCADEIAFERDDKRIDLKGQVIATHEAGIILHTPDGKMWPIQNAEIVERTKTAAPFDLQTKEQLIETVLAEMPPGSQVIETTHYVVAYNTSRAYAQWVAGMLERLHRGFTSYWTQRGLKLEEPQQPLVALVFDNQDSFARYGQAELGDAAKSVIGFYSMHTNYVVMFDLTGGGAGDASKRTIGIRDIQRLMSRPDFQWSLATIVHEATHQLAFNTGLQKRYADVPLWFSEGLAIYFETPDVSSSRGWRGIGQVSAPRLQQFQKAARDSSQPFLPDMLINDDSLRKAATAMDRYSQAWAVTYFLQKRKPEAYDAYLKELSQIEPLHDPSQTERVRLFQKHFGVDLTELENEVRQMMQGLRP</sequence>
<organism evidence="2 3">
    <name type="scientific">Blastopirellula marina</name>
    <dbReference type="NCBI Taxonomy" id="124"/>
    <lineage>
        <taxon>Bacteria</taxon>
        <taxon>Pseudomonadati</taxon>
        <taxon>Planctomycetota</taxon>
        <taxon>Planctomycetia</taxon>
        <taxon>Pirellulales</taxon>
        <taxon>Pirellulaceae</taxon>
        <taxon>Blastopirellula</taxon>
    </lineage>
</organism>
<gene>
    <name evidence="2" type="ORF">C5Y96_21895</name>
</gene>
<dbReference type="Pfam" id="PF07607">
    <property type="entry name" value="DUF1570"/>
    <property type="match status" value="1"/>
</dbReference>
<reference evidence="2 3" key="1">
    <citation type="submission" date="2018-02" db="EMBL/GenBank/DDBJ databases">
        <title>Comparative genomes isolates from brazilian mangrove.</title>
        <authorList>
            <person name="Araujo J.E."/>
            <person name="Taketani R.G."/>
            <person name="Silva M.C.P."/>
            <person name="Loureco M.V."/>
            <person name="Andreote F.D."/>
        </authorList>
    </citation>
    <scope>NUCLEOTIDE SEQUENCE [LARGE SCALE GENOMIC DNA]</scope>
    <source>
        <strain evidence="2 3">HEX-2 MGV</strain>
    </source>
</reference>